<name>A0A0D8Y3K2_DICVI</name>
<accession>A0A0D8Y3K2</accession>
<reference evidence="2" key="2">
    <citation type="journal article" date="2016" name="Sci. Rep.">
        <title>Dictyocaulus viviparus genome, variome and transcriptome elucidate lungworm biology and support future intervention.</title>
        <authorList>
            <person name="McNulty S.N."/>
            <person name="Strube C."/>
            <person name="Rosa B.A."/>
            <person name="Martin J.C."/>
            <person name="Tyagi R."/>
            <person name="Choi Y.J."/>
            <person name="Wang Q."/>
            <person name="Hallsworth Pepin K."/>
            <person name="Zhang X."/>
            <person name="Ozersky P."/>
            <person name="Wilson R.K."/>
            <person name="Sternberg P.W."/>
            <person name="Gasser R.B."/>
            <person name="Mitreva M."/>
        </authorList>
    </citation>
    <scope>NUCLEOTIDE SEQUENCE [LARGE SCALE GENOMIC DNA]</scope>
    <source>
        <strain evidence="2">HannoverDv2000</strain>
    </source>
</reference>
<evidence type="ECO:0000313" key="1">
    <source>
        <dbReference type="EMBL" id="KJH50737.1"/>
    </source>
</evidence>
<dbReference type="OrthoDB" id="21458at2759"/>
<proteinExistence type="predicted"/>
<sequence length="93" mass="10255">MLDDEWIADIAEKITRVLPGGVNALVFIESPFGKPMGLIVDVVNRGPDFPLEWIAVVSSASAKISLNVSTRNETVTLLYRYKNHVVEELNGTI</sequence>
<dbReference type="Proteomes" id="UP000053766">
    <property type="component" value="Unassembled WGS sequence"/>
</dbReference>
<organism evidence="1 2">
    <name type="scientific">Dictyocaulus viviparus</name>
    <name type="common">Bovine lungworm</name>
    <dbReference type="NCBI Taxonomy" id="29172"/>
    <lineage>
        <taxon>Eukaryota</taxon>
        <taxon>Metazoa</taxon>
        <taxon>Ecdysozoa</taxon>
        <taxon>Nematoda</taxon>
        <taxon>Chromadorea</taxon>
        <taxon>Rhabditida</taxon>
        <taxon>Rhabditina</taxon>
        <taxon>Rhabditomorpha</taxon>
        <taxon>Strongyloidea</taxon>
        <taxon>Metastrongylidae</taxon>
        <taxon>Dictyocaulus</taxon>
    </lineage>
</organism>
<dbReference type="STRING" id="29172.A0A0D8Y3K2"/>
<reference evidence="1 2" key="1">
    <citation type="submission" date="2013-11" db="EMBL/GenBank/DDBJ databases">
        <title>Draft genome of the bovine lungworm Dictyocaulus viviparus.</title>
        <authorList>
            <person name="Mitreva M."/>
        </authorList>
    </citation>
    <scope>NUCLEOTIDE SEQUENCE [LARGE SCALE GENOMIC DNA]</scope>
    <source>
        <strain evidence="1 2">HannoverDv2000</strain>
    </source>
</reference>
<evidence type="ECO:0000313" key="2">
    <source>
        <dbReference type="Proteomes" id="UP000053766"/>
    </source>
</evidence>
<protein>
    <submittedName>
        <fullName evidence="1">Uncharacterized protein</fullName>
    </submittedName>
</protein>
<keyword evidence="2" id="KW-1185">Reference proteome</keyword>
<dbReference type="EMBL" id="KN716198">
    <property type="protein sequence ID" value="KJH50737.1"/>
    <property type="molecule type" value="Genomic_DNA"/>
</dbReference>
<gene>
    <name evidence="1" type="ORF">DICVIV_03083</name>
</gene>
<dbReference type="AlphaFoldDB" id="A0A0D8Y3K2"/>